<name>A0A5E4PJJ8_9COXI</name>
<evidence type="ECO:0000313" key="1">
    <source>
        <dbReference type="EMBL" id="VVC76521.1"/>
    </source>
</evidence>
<reference evidence="1 2" key="1">
    <citation type="submission" date="2019-08" db="EMBL/GenBank/DDBJ databases">
        <authorList>
            <person name="Guy L."/>
        </authorList>
    </citation>
    <scope>NUCLEOTIDE SEQUENCE [LARGE SCALE GENOMIC DNA]</scope>
    <source>
        <strain evidence="1 2">SGT-108</strain>
    </source>
</reference>
<protein>
    <recommendedName>
        <fullName evidence="3">Glycine-rich domain-containing protein-like</fullName>
    </recommendedName>
</protein>
<dbReference type="EMBL" id="LR699119">
    <property type="protein sequence ID" value="VVC76521.1"/>
    <property type="molecule type" value="Genomic_DNA"/>
</dbReference>
<sequence length="146" mass="17141">MALAVFHSEADLQRYGSVSLEEARCYIDALDLTYIAESMCAPHYPLPRWTHADAVQCCQLYKNFLFLLKKYLPMPLVPTREIDEFWHNHILYTRNYFHDCEKIFGHYLHHEPASPTDDGQALISNFLETKKLYLEEFGQPLVLTRT</sequence>
<accession>A0A5E4PJJ8</accession>
<dbReference type="PANTHER" id="PTHR34365:SF7">
    <property type="entry name" value="GLYCINE-RICH DOMAIN-CONTAINING PROTEIN 1"/>
    <property type="match status" value="1"/>
</dbReference>
<evidence type="ECO:0008006" key="3">
    <source>
        <dbReference type="Google" id="ProtNLM"/>
    </source>
</evidence>
<evidence type="ECO:0000313" key="2">
    <source>
        <dbReference type="Proteomes" id="UP000324194"/>
    </source>
</evidence>
<dbReference type="Proteomes" id="UP000324194">
    <property type="component" value="Chromosome 1"/>
</dbReference>
<organism evidence="1 2">
    <name type="scientific">Aquicella siphonis</name>
    <dbReference type="NCBI Taxonomy" id="254247"/>
    <lineage>
        <taxon>Bacteria</taxon>
        <taxon>Pseudomonadati</taxon>
        <taxon>Pseudomonadota</taxon>
        <taxon>Gammaproteobacteria</taxon>
        <taxon>Legionellales</taxon>
        <taxon>Coxiellaceae</taxon>
        <taxon>Aquicella</taxon>
    </lineage>
</organism>
<dbReference type="InterPro" id="IPR009836">
    <property type="entry name" value="GRDP-like"/>
</dbReference>
<proteinExistence type="predicted"/>
<dbReference type="PANTHER" id="PTHR34365">
    <property type="entry name" value="ENOLASE (DUF1399)"/>
    <property type="match status" value="1"/>
</dbReference>
<keyword evidence="2" id="KW-1185">Reference proteome</keyword>
<dbReference type="KEGG" id="asip:AQUSIP_18360"/>
<dbReference type="OrthoDB" id="278697at2"/>
<dbReference type="RefSeq" id="WP_148339837.1">
    <property type="nucleotide sequence ID" value="NZ_LR699119.1"/>
</dbReference>
<gene>
    <name evidence="1" type="ORF">AQUSIP_18360</name>
</gene>
<dbReference type="AlphaFoldDB" id="A0A5E4PJJ8"/>